<comment type="similarity">
    <text evidence="2">Belongs to the ABC transporter superfamily.</text>
</comment>
<feature type="domain" description="ABC transmembrane type-1" evidence="7">
    <location>
        <begin position="1"/>
        <end position="63"/>
    </location>
</feature>
<dbReference type="KEGG" id="stur:STURON_00558"/>
<protein>
    <submittedName>
        <fullName evidence="8">ABC transporter ATP-binding protein/permease</fullName>
    </submittedName>
</protein>
<name>A0A0K1P6H4_9MOLU</name>
<dbReference type="EMBL" id="CP012328">
    <property type="protein sequence ID" value="AKU79804.1"/>
    <property type="molecule type" value="Genomic_DNA"/>
</dbReference>
<reference evidence="8 9" key="1">
    <citation type="journal article" date="2015" name="Genome Announc.">
        <title>Complete Genome Sequence of Spiroplasma turonicum Strain Tab4cT, a Parasite of a Horse Fly, Haematopota sp. (Diptera: Tabanidae).</title>
        <authorList>
            <person name="Davis R.E."/>
            <person name="Shao J."/>
            <person name="Zhao Y."/>
            <person name="Gasparich G.E."/>
            <person name="Gaynor B.J."/>
            <person name="Donofrio N."/>
        </authorList>
    </citation>
    <scope>NUCLEOTIDE SEQUENCE [LARGE SCALE GENOMIC DNA]</scope>
    <source>
        <strain evidence="8 9">Tab4c</strain>
    </source>
</reference>
<dbReference type="STRING" id="216946.STURO_v1c05560"/>
<evidence type="ECO:0000313" key="9">
    <source>
        <dbReference type="Proteomes" id="UP000067243"/>
    </source>
</evidence>
<dbReference type="PATRIC" id="fig|216946.3.peg.561"/>
<gene>
    <name evidence="8" type="ORF">STURON_00558</name>
</gene>
<organism evidence="8 9">
    <name type="scientific">Spiroplasma turonicum</name>
    <dbReference type="NCBI Taxonomy" id="216946"/>
    <lineage>
        <taxon>Bacteria</taxon>
        <taxon>Bacillati</taxon>
        <taxon>Mycoplasmatota</taxon>
        <taxon>Mollicutes</taxon>
        <taxon>Entomoplasmatales</taxon>
        <taxon>Spiroplasmataceae</taxon>
        <taxon>Spiroplasma</taxon>
    </lineage>
</organism>
<dbReference type="InterPro" id="IPR036640">
    <property type="entry name" value="ABC1_TM_sf"/>
</dbReference>
<keyword evidence="8" id="KW-0067">ATP-binding</keyword>
<evidence type="ECO:0000256" key="5">
    <source>
        <dbReference type="ARBA" id="ARBA00023136"/>
    </source>
</evidence>
<dbReference type="GO" id="GO:0140359">
    <property type="term" value="F:ABC-type transporter activity"/>
    <property type="evidence" value="ECO:0007669"/>
    <property type="project" value="InterPro"/>
</dbReference>
<keyword evidence="4 6" id="KW-1133">Transmembrane helix</keyword>
<keyword evidence="9" id="KW-1185">Reference proteome</keyword>
<evidence type="ECO:0000313" key="8">
    <source>
        <dbReference type="EMBL" id="AKU79804.1"/>
    </source>
</evidence>
<dbReference type="InterPro" id="IPR011527">
    <property type="entry name" value="ABC1_TM_dom"/>
</dbReference>
<sequence length="63" mass="7125">MIIFSWAIGLLALTIFIISISAMFISFFVTRKKVYKVRNTLTQINGDVTDRLNSIRLIKSSGT</sequence>
<accession>A0A0K1P6H4</accession>
<comment type="subcellular location">
    <subcellularLocation>
        <location evidence="1">Cell membrane</location>
        <topology evidence="1">Multi-pass membrane protein</topology>
    </subcellularLocation>
</comment>
<proteinExistence type="inferred from homology"/>
<evidence type="ECO:0000256" key="6">
    <source>
        <dbReference type="SAM" id="Phobius"/>
    </source>
</evidence>
<keyword evidence="8" id="KW-0547">Nucleotide-binding</keyword>
<evidence type="ECO:0000259" key="7">
    <source>
        <dbReference type="PROSITE" id="PS50929"/>
    </source>
</evidence>
<keyword evidence="5 6" id="KW-0472">Membrane</keyword>
<evidence type="ECO:0000256" key="2">
    <source>
        <dbReference type="ARBA" id="ARBA00005417"/>
    </source>
</evidence>
<dbReference type="AlphaFoldDB" id="A0A0K1P6H4"/>
<evidence type="ECO:0000256" key="1">
    <source>
        <dbReference type="ARBA" id="ARBA00004651"/>
    </source>
</evidence>
<dbReference type="SUPFAM" id="SSF90123">
    <property type="entry name" value="ABC transporter transmembrane region"/>
    <property type="match status" value="1"/>
</dbReference>
<dbReference type="Proteomes" id="UP000067243">
    <property type="component" value="Chromosome"/>
</dbReference>
<dbReference type="PROSITE" id="PS50929">
    <property type="entry name" value="ABC_TM1F"/>
    <property type="match status" value="1"/>
</dbReference>
<dbReference type="GO" id="GO:0005886">
    <property type="term" value="C:plasma membrane"/>
    <property type="evidence" value="ECO:0007669"/>
    <property type="project" value="UniProtKB-SubCell"/>
</dbReference>
<dbReference type="GO" id="GO:0005524">
    <property type="term" value="F:ATP binding"/>
    <property type="evidence" value="ECO:0007669"/>
    <property type="project" value="UniProtKB-KW"/>
</dbReference>
<dbReference type="Gene3D" id="1.20.1560.10">
    <property type="entry name" value="ABC transporter type 1, transmembrane domain"/>
    <property type="match status" value="1"/>
</dbReference>
<keyword evidence="3 6" id="KW-0812">Transmembrane</keyword>
<evidence type="ECO:0000256" key="4">
    <source>
        <dbReference type="ARBA" id="ARBA00022989"/>
    </source>
</evidence>
<evidence type="ECO:0000256" key="3">
    <source>
        <dbReference type="ARBA" id="ARBA00022692"/>
    </source>
</evidence>
<feature type="transmembrane region" description="Helical" evidence="6">
    <location>
        <begin position="6"/>
        <end position="29"/>
    </location>
</feature>